<keyword evidence="3" id="KW-0813">Transport</keyword>
<evidence type="ECO:0000256" key="7">
    <source>
        <dbReference type="ARBA" id="ARBA00023136"/>
    </source>
</evidence>
<feature type="transmembrane region" description="Helical" evidence="9">
    <location>
        <begin position="213"/>
        <end position="232"/>
    </location>
</feature>
<dbReference type="Gene3D" id="1.20.1420.30">
    <property type="entry name" value="NCX, central ion-binding region"/>
    <property type="match status" value="2"/>
</dbReference>
<keyword evidence="5 9" id="KW-1133">Transmembrane helix</keyword>
<feature type="domain" description="Sodium/calcium exchanger membrane region" evidence="10">
    <location>
        <begin position="149"/>
        <end position="300"/>
    </location>
</feature>
<dbReference type="Proteomes" id="UP000250266">
    <property type="component" value="Unassembled WGS sequence"/>
</dbReference>
<dbReference type="GO" id="GO:0012505">
    <property type="term" value="C:endomembrane system"/>
    <property type="evidence" value="ECO:0007669"/>
    <property type="project" value="UniProtKB-SubCell"/>
</dbReference>
<protein>
    <recommendedName>
        <fullName evidence="10">Sodium/calcium exchanger membrane region domain-containing protein</fullName>
    </recommendedName>
</protein>
<keyword evidence="4 9" id="KW-0812">Transmembrane</keyword>
<dbReference type="EMBL" id="KV745456">
    <property type="protein sequence ID" value="OCK74550.1"/>
    <property type="molecule type" value="Genomic_DNA"/>
</dbReference>
<organism evidence="11 12">
    <name type="scientific">Lepidopterella palustris CBS 459.81</name>
    <dbReference type="NCBI Taxonomy" id="1314670"/>
    <lineage>
        <taxon>Eukaryota</taxon>
        <taxon>Fungi</taxon>
        <taxon>Dikarya</taxon>
        <taxon>Ascomycota</taxon>
        <taxon>Pezizomycotina</taxon>
        <taxon>Dothideomycetes</taxon>
        <taxon>Pleosporomycetidae</taxon>
        <taxon>Mytilinidiales</taxon>
        <taxon>Argynnaceae</taxon>
        <taxon>Lepidopterella</taxon>
    </lineage>
</organism>
<dbReference type="OrthoDB" id="1699231at2759"/>
<dbReference type="GO" id="GO:0000329">
    <property type="term" value="C:fungal-type vacuole membrane"/>
    <property type="evidence" value="ECO:0007669"/>
    <property type="project" value="TreeGrafter"/>
</dbReference>
<evidence type="ECO:0000256" key="5">
    <source>
        <dbReference type="ARBA" id="ARBA00022989"/>
    </source>
</evidence>
<gene>
    <name evidence="11" type="ORF">K432DRAFT_447232</name>
</gene>
<evidence type="ECO:0000256" key="4">
    <source>
        <dbReference type="ARBA" id="ARBA00022692"/>
    </source>
</evidence>
<reference evidence="11 12" key="1">
    <citation type="journal article" date="2016" name="Nat. Commun.">
        <title>Ectomycorrhizal ecology is imprinted in the genome of the dominant symbiotic fungus Cenococcum geophilum.</title>
        <authorList>
            <consortium name="DOE Joint Genome Institute"/>
            <person name="Peter M."/>
            <person name="Kohler A."/>
            <person name="Ohm R.A."/>
            <person name="Kuo A."/>
            <person name="Krutzmann J."/>
            <person name="Morin E."/>
            <person name="Arend M."/>
            <person name="Barry K.W."/>
            <person name="Binder M."/>
            <person name="Choi C."/>
            <person name="Clum A."/>
            <person name="Copeland A."/>
            <person name="Grisel N."/>
            <person name="Haridas S."/>
            <person name="Kipfer T."/>
            <person name="LaButti K."/>
            <person name="Lindquist E."/>
            <person name="Lipzen A."/>
            <person name="Maire R."/>
            <person name="Meier B."/>
            <person name="Mihaltcheva S."/>
            <person name="Molinier V."/>
            <person name="Murat C."/>
            <person name="Poggeler S."/>
            <person name="Quandt C.A."/>
            <person name="Sperisen C."/>
            <person name="Tritt A."/>
            <person name="Tisserant E."/>
            <person name="Crous P.W."/>
            <person name="Henrissat B."/>
            <person name="Nehls U."/>
            <person name="Egli S."/>
            <person name="Spatafora J.W."/>
            <person name="Grigoriev I.V."/>
            <person name="Martin F.M."/>
        </authorList>
    </citation>
    <scope>NUCLEOTIDE SEQUENCE [LARGE SCALE GENOMIC DNA]</scope>
    <source>
        <strain evidence="11 12">CBS 459.81</strain>
    </source>
</reference>
<evidence type="ECO:0000256" key="9">
    <source>
        <dbReference type="SAM" id="Phobius"/>
    </source>
</evidence>
<feature type="compositionally biased region" description="Polar residues" evidence="8">
    <location>
        <begin position="79"/>
        <end position="94"/>
    </location>
</feature>
<feature type="compositionally biased region" description="Polar residues" evidence="8">
    <location>
        <begin position="18"/>
        <end position="37"/>
    </location>
</feature>
<feature type="transmembrane region" description="Helical" evidence="9">
    <location>
        <begin position="492"/>
        <end position="513"/>
    </location>
</feature>
<feature type="transmembrane region" description="Helical" evidence="9">
    <location>
        <begin position="435"/>
        <end position="458"/>
    </location>
</feature>
<feature type="transmembrane region" description="Helical" evidence="9">
    <location>
        <begin position="180"/>
        <end position="201"/>
    </location>
</feature>
<keyword evidence="6" id="KW-0406">Ion transport</keyword>
<comment type="similarity">
    <text evidence="2">Belongs to the Ca(2+):cation antiporter (CaCA) (TC 2.A.19) family.</text>
</comment>
<accession>A0A8E2DZP6</accession>
<evidence type="ECO:0000256" key="8">
    <source>
        <dbReference type="SAM" id="MobiDB-lite"/>
    </source>
</evidence>
<dbReference type="GO" id="GO:0015369">
    <property type="term" value="F:calcium:proton antiporter activity"/>
    <property type="evidence" value="ECO:0007669"/>
    <property type="project" value="UniProtKB-ARBA"/>
</dbReference>
<evidence type="ECO:0000313" key="11">
    <source>
        <dbReference type="EMBL" id="OCK74550.1"/>
    </source>
</evidence>
<keyword evidence="7 9" id="KW-0472">Membrane</keyword>
<dbReference type="InterPro" id="IPR004713">
    <property type="entry name" value="CaH_exchang"/>
</dbReference>
<evidence type="ECO:0000256" key="2">
    <source>
        <dbReference type="ARBA" id="ARBA00008170"/>
    </source>
</evidence>
<dbReference type="AlphaFoldDB" id="A0A8E2DZP6"/>
<evidence type="ECO:0000256" key="1">
    <source>
        <dbReference type="ARBA" id="ARBA00004127"/>
    </source>
</evidence>
<evidence type="ECO:0000256" key="3">
    <source>
        <dbReference type="ARBA" id="ARBA00022448"/>
    </source>
</evidence>
<feature type="transmembrane region" description="Helical" evidence="9">
    <location>
        <begin position="147"/>
        <end position="168"/>
    </location>
</feature>
<keyword evidence="12" id="KW-1185">Reference proteome</keyword>
<sequence length="514" mass="55843">MHSIRAQARRAAWDTGPLASSSYNPFARSRSNQSNFVDTEAAQESELGVNSGNEHLPQRHPKDSHEAIETSEGALCTAASEQKASETGSVTAPSKDSRGEVSRRRRDQFPPITATSQLKTIFFNSWAHTLLLFIPAGFVVQYTHRNFISIFCVNFIAMIPSIMILSMAVDEVILRVGETIGALLSATFSNAALLITSILLLRSRQVTILQVSLIGAILSNLLLMTGLGFFLGGLNRIEQFFNVTVAQSISEMLLLAVLSLVVPTAAQALAGTDTAGIVRQSRGTSVVLLFTYGLYLFFQLKSHAELYNMPSQKVAKRNSGKVKEGEALRRIAMVGASTAASSGIPYVQPRIQWDDEEDEVEIPELTIWVALATLVVSTTTLTFNTLFATDSINGLLQEVHISETFLALVILPLLGNDPTTLVVAVKDKLDLTIALTLGKCVQTALLVVPFIVILGWIMGVDTMTLNFGSFETVIMFASIIVVNYIIQDGKSNWLVGALLISAYVIVSIAAFFIH</sequence>
<evidence type="ECO:0000259" key="10">
    <source>
        <dbReference type="Pfam" id="PF01699"/>
    </source>
</evidence>
<evidence type="ECO:0000313" key="12">
    <source>
        <dbReference type="Proteomes" id="UP000250266"/>
    </source>
</evidence>
<proteinExistence type="inferred from homology"/>
<feature type="region of interest" description="Disordered" evidence="8">
    <location>
        <begin position="1"/>
        <end position="108"/>
    </location>
</feature>
<comment type="subcellular location">
    <subcellularLocation>
        <location evidence="1">Endomembrane system</location>
        <topology evidence="1">Multi-pass membrane protein</topology>
    </subcellularLocation>
</comment>
<name>A0A8E2DZP6_9PEZI</name>
<dbReference type="GO" id="GO:0006874">
    <property type="term" value="P:intracellular calcium ion homeostasis"/>
    <property type="evidence" value="ECO:0007669"/>
    <property type="project" value="TreeGrafter"/>
</dbReference>
<dbReference type="InterPro" id="IPR044880">
    <property type="entry name" value="NCX_ion-bd_dom_sf"/>
</dbReference>
<feature type="transmembrane region" description="Helical" evidence="9">
    <location>
        <begin position="365"/>
        <end position="387"/>
    </location>
</feature>
<dbReference type="InterPro" id="IPR004837">
    <property type="entry name" value="NaCa_Exmemb"/>
</dbReference>
<evidence type="ECO:0000256" key="6">
    <source>
        <dbReference type="ARBA" id="ARBA00023065"/>
    </source>
</evidence>
<dbReference type="PANTHER" id="PTHR31503">
    <property type="entry name" value="VACUOLAR CALCIUM ION TRANSPORTER"/>
    <property type="match status" value="1"/>
</dbReference>
<feature type="compositionally biased region" description="Basic and acidic residues" evidence="8">
    <location>
        <begin position="56"/>
        <end position="68"/>
    </location>
</feature>
<feature type="transmembrane region" description="Helical" evidence="9">
    <location>
        <begin position="283"/>
        <end position="300"/>
    </location>
</feature>
<dbReference type="PANTHER" id="PTHR31503:SF20">
    <property type="entry name" value="CA(2+)_H(+) EXCHANGER, PUTATIVE (EUROFUNG)-RELATED"/>
    <property type="match status" value="1"/>
</dbReference>
<dbReference type="Pfam" id="PF01699">
    <property type="entry name" value="Na_Ca_ex"/>
    <property type="match status" value="2"/>
</dbReference>
<feature type="domain" description="Sodium/calcium exchanger membrane region" evidence="10">
    <location>
        <begin position="370"/>
        <end position="510"/>
    </location>
</feature>
<feature type="transmembrane region" description="Helical" evidence="9">
    <location>
        <begin position="465"/>
        <end position="486"/>
    </location>
</feature>